<dbReference type="eggNOG" id="COG4774">
    <property type="taxonomic scope" value="Bacteria"/>
</dbReference>
<keyword evidence="10 16" id="KW-0798">TonB box</keyword>
<name>C3K9K1_PSEFS</name>
<evidence type="ECO:0000256" key="13">
    <source>
        <dbReference type="ARBA" id="ARBA00023237"/>
    </source>
</evidence>
<evidence type="ECO:0000256" key="15">
    <source>
        <dbReference type="PROSITE-ProRule" id="PRU10144"/>
    </source>
</evidence>
<dbReference type="SUPFAM" id="SSF56935">
    <property type="entry name" value="Porins"/>
    <property type="match status" value="1"/>
</dbReference>
<evidence type="ECO:0000256" key="2">
    <source>
        <dbReference type="ARBA" id="ARBA00009810"/>
    </source>
</evidence>
<dbReference type="STRING" id="294.SRM1_03131"/>
<evidence type="ECO:0000256" key="6">
    <source>
        <dbReference type="ARBA" id="ARBA00022692"/>
    </source>
</evidence>
<evidence type="ECO:0000256" key="3">
    <source>
        <dbReference type="ARBA" id="ARBA00022448"/>
    </source>
</evidence>
<feature type="domain" description="TonB-dependent receptor plug" evidence="18">
    <location>
        <begin position="65"/>
        <end position="163"/>
    </location>
</feature>
<keyword evidence="9" id="KW-0406">Ion transport</keyword>
<evidence type="ECO:0000256" key="7">
    <source>
        <dbReference type="ARBA" id="ARBA00022729"/>
    </source>
</evidence>
<dbReference type="EMBL" id="OV986001">
    <property type="protein sequence ID" value="CAI2796824.1"/>
    <property type="molecule type" value="Genomic_DNA"/>
</dbReference>
<dbReference type="AlphaFoldDB" id="C3K9K1"/>
<evidence type="ECO:0000256" key="8">
    <source>
        <dbReference type="ARBA" id="ARBA00023004"/>
    </source>
</evidence>
<evidence type="ECO:0000259" key="18">
    <source>
        <dbReference type="Pfam" id="PF07715"/>
    </source>
</evidence>
<keyword evidence="8" id="KW-0408">Iron</keyword>
<evidence type="ECO:0000256" key="5">
    <source>
        <dbReference type="ARBA" id="ARBA00022496"/>
    </source>
</evidence>
<reference evidence="20" key="1">
    <citation type="journal article" date="2009" name="Genome Biol.">
        <title>Genomic and genetic analyses of diversity and plant interactions of Pseudomonas fluorescens.</title>
        <authorList>
            <person name="Silby M.W."/>
            <person name="Cerdeno-Tarraga A.M."/>
            <person name="Vernikos G.S."/>
            <person name="Giddens S.R."/>
            <person name="Jackson R.W."/>
            <person name="Preston G.M."/>
            <person name="Zhang X.X."/>
            <person name="Moon C.D."/>
            <person name="Gehrig S.M."/>
            <person name="Godfrey S.A."/>
            <person name="Knight C.G."/>
            <person name="Malone J.G."/>
            <person name="Robinson Z."/>
            <person name="Spiers A.J."/>
            <person name="Harris S."/>
            <person name="Challis G.L."/>
            <person name="Yaxley A.M."/>
            <person name="Harris D."/>
            <person name="Seeger K."/>
            <person name="Murphy L."/>
            <person name="Rutter S."/>
            <person name="Squares R."/>
            <person name="Quail M.A."/>
            <person name="Saunders E."/>
            <person name="Mavromatis K."/>
            <person name="Brettin T.S."/>
            <person name="Bentley S.D."/>
            <person name="Hothersall J."/>
            <person name="Stephens E."/>
            <person name="Thomas C.M."/>
            <person name="Parkhill J."/>
            <person name="Levy S.B."/>
            <person name="Rainey P.B."/>
            <person name="Thomson N.R."/>
        </authorList>
    </citation>
    <scope>NUCLEOTIDE SEQUENCE [LARGE SCALE GENOMIC DNA]</scope>
    <source>
        <strain evidence="20">SBW25</strain>
    </source>
</reference>
<keyword evidence="7" id="KW-0732">Signal</keyword>
<evidence type="ECO:0000256" key="9">
    <source>
        <dbReference type="ARBA" id="ARBA00023065"/>
    </source>
</evidence>
<dbReference type="InterPro" id="IPR039426">
    <property type="entry name" value="TonB-dep_rcpt-like"/>
</dbReference>
<evidence type="ECO:0000256" key="11">
    <source>
        <dbReference type="ARBA" id="ARBA00023136"/>
    </source>
</evidence>
<dbReference type="PANTHER" id="PTHR32552:SF84">
    <property type="entry name" value="TONB-DEPENDENT RECEPTOR-RELATED"/>
    <property type="match status" value="1"/>
</dbReference>
<dbReference type="PROSITE" id="PS52016">
    <property type="entry name" value="TONB_DEPENDENT_REC_3"/>
    <property type="match status" value="1"/>
</dbReference>
<evidence type="ECO:0000256" key="16">
    <source>
        <dbReference type="RuleBase" id="RU003357"/>
    </source>
</evidence>
<dbReference type="PROSITE" id="PS01156">
    <property type="entry name" value="TONB_DEPENDENT_REC_2"/>
    <property type="match status" value="1"/>
</dbReference>
<dbReference type="Gene3D" id="2.170.130.10">
    <property type="entry name" value="TonB-dependent receptor, plug domain"/>
    <property type="match status" value="1"/>
</dbReference>
<dbReference type="Gene3D" id="2.40.170.20">
    <property type="entry name" value="TonB-dependent receptor, beta-barrel domain"/>
    <property type="match status" value="1"/>
</dbReference>
<dbReference type="PANTHER" id="PTHR32552">
    <property type="entry name" value="FERRICHROME IRON RECEPTOR-RELATED"/>
    <property type="match status" value="1"/>
</dbReference>
<keyword evidence="13 14" id="KW-0998">Cell outer membrane</keyword>
<dbReference type="InterPro" id="IPR037066">
    <property type="entry name" value="Plug_dom_sf"/>
</dbReference>
<gene>
    <name evidence="20" type="ordered locus">PFLU_2593</name>
</gene>
<dbReference type="GO" id="GO:0015344">
    <property type="term" value="F:siderophore uptake transmembrane transporter activity"/>
    <property type="evidence" value="ECO:0007669"/>
    <property type="project" value="TreeGrafter"/>
</dbReference>
<comment type="subcellular location">
    <subcellularLocation>
        <location evidence="1 14">Cell outer membrane</location>
        <topology evidence="1 14">Multi-pass membrane protein</topology>
    </subcellularLocation>
</comment>
<dbReference type="InterPro" id="IPR010917">
    <property type="entry name" value="TonB_rcpt_CS"/>
</dbReference>
<reference evidence="19" key="2">
    <citation type="submission" date="2023-10" db="EMBL/GenBank/DDBJ databases">
        <authorList>
            <person name="Fortmann-Grote C."/>
        </authorList>
    </citation>
    <scope>NUCLEOTIDE SEQUENCE</scope>
    <source>
        <strain evidence="19">SBW25</strain>
    </source>
</reference>
<dbReference type="HOGENOM" id="CLU_008287_9_2_6"/>
<sequence length="719" mass="79657">MLSSQVFQDSTMKHLPLLAGLFGCLPVCAWALELAPTTIDGEQAVEPGLALDQSSGMASRLGLSVRETPASVAIATRNDIEHHGAKTFRDAANTLPGVNASAPPGFGGFVSYRGFTSSQITQMFNGINVATGLARPVDAWIYDRVELVGGPSSLINGAGSVGGSLNYVTKLATREEQAAEGQLTYGSYDTAGMAFGVNHALTDPGAEVQHYARLDVSRNTNHSYIDRDQRNAWSLAFSLLSDLTPNLSHTLALEYQDEHEDSPYWGTPVLNPKVGELKIDKRNRFNNYNVADGRYEQRTLWVRSIIDYRLNDSTTLKNTLYHLDSQRDYRNLETYQYNADNSAVNRSTAYQVRHQGEQNGNQFEWRHEDHIFGLSATWSGGFEYKVNSTTNTPLNVPGNSVVDPNNFDPGHFYDIPRTRENVGKDKTNEVTTQALFVENRLGLTDKLSLLTGLRYDAIDLDVTNHRAITATNPRHFKRRWEPVTGRVGLTYQFIPSANVYVQYSTAAEQPTTTTQVFEVSTGKQWEVGSKFDYLDGRGSATVAAYKIERKDFAVTDPLDPTNSIPVGAQSSRGIELASSLRITPRLLAEGNFAWVDAEYEDFNEKIASGAVVSRKGNTPTNVPKRVGNLWLTYDFAEDWQGGVDARYVAEVFADNANTQTVPAYTLFGTFLRYKVDSHTSVTGRVRNVTNEVYAEFAHVSPAYYLGSPRTLELAVQTRF</sequence>
<feature type="short sequence motif" description="TonB C-terminal box" evidence="15">
    <location>
        <begin position="702"/>
        <end position="719"/>
    </location>
</feature>
<feature type="domain" description="TonB-dependent receptor-like beta-barrel" evidence="17">
    <location>
        <begin position="282"/>
        <end position="688"/>
    </location>
</feature>
<dbReference type="InterPro" id="IPR012910">
    <property type="entry name" value="Plug_dom"/>
</dbReference>
<keyword evidence="5" id="KW-0410">Iron transport</keyword>
<evidence type="ECO:0000313" key="19">
    <source>
        <dbReference type="EMBL" id="CAI2796824.1"/>
    </source>
</evidence>
<evidence type="ECO:0000256" key="10">
    <source>
        <dbReference type="ARBA" id="ARBA00023077"/>
    </source>
</evidence>
<comment type="similarity">
    <text evidence="2 14 16">Belongs to the TonB-dependent receptor family.</text>
</comment>
<dbReference type="GO" id="GO:0015891">
    <property type="term" value="P:siderophore transport"/>
    <property type="evidence" value="ECO:0007669"/>
    <property type="project" value="InterPro"/>
</dbReference>
<dbReference type="InterPro" id="IPR000531">
    <property type="entry name" value="Beta-barrel_TonB"/>
</dbReference>
<keyword evidence="3 14" id="KW-0813">Transport</keyword>
<evidence type="ECO:0000256" key="4">
    <source>
        <dbReference type="ARBA" id="ARBA00022452"/>
    </source>
</evidence>
<dbReference type="Proteomes" id="UP001152918">
    <property type="component" value="Chromosome"/>
</dbReference>
<dbReference type="NCBIfam" id="TIGR01783">
    <property type="entry name" value="TonB-siderophor"/>
    <property type="match status" value="1"/>
</dbReference>
<dbReference type="GO" id="GO:0009279">
    <property type="term" value="C:cell outer membrane"/>
    <property type="evidence" value="ECO:0007669"/>
    <property type="project" value="UniProtKB-SubCell"/>
</dbReference>
<dbReference type="KEGG" id="pfs:PFLU_2593"/>
<evidence type="ECO:0000313" key="20">
    <source>
        <dbReference type="EMBL" id="CAY48827.1"/>
    </source>
</evidence>
<keyword evidence="12 20" id="KW-0675">Receptor</keyword>
<proteinExistence type="inferred from homology"/>
<evidence type="ECO:0000256" key="12">
    <source>
        <dbReference type="ARBA" id="ARBA00023170"/>
    </source>
</evidence>
<dbReference type="EMBL" id="AM181176">
    <property type="protein sequence ID" value="CAY48827.1"/>
    <property type="molecule type" value="Genomic_DNA"/>
</dbReference>
<evidence type="ECO:0000256" key="14">
    <source>
        <dbReference type="PROSITE-ProRule" id="PRU01360"/>
    </source>
</evidence>
<organism evidence="20">
    <name type="scientific">Pseudomonas fluorescens (strain SBW25)</name>
    <dbReference type="NCBI Taxonomy" id="216595"/>
    <lineage>
        <taxon>Bacteria</taxon>
        <taxon>Pseudomonadati</taxon>
        <taxon>Pseudomonadota</taxon>
        <taxon>Gammaproteobacteria</taxon>
        <taxon>Pseudomonadales</taxon>
        <taxon>Pseudomonadaceae</taxon>
        <taxon>Pseudomonas</taxon>
    </lineage>
</organism>
<dbReference type="Pfam" id="PF00593">
    <property type="entry name" value="TonB_dep_Rec_b-barrel"/>
    <property type="match status" value="1"/>
</dbReference>
<dbReference type="Pfam" id="PF07715">
    <property type="entry name" value="Plug"/>
    <property type="match status" value="1"/>
</dbReference>
<dbReference type="CDD" id="cd01347">
    <property type="entry name" value="ligand_gated_channel"/>
    <property type="match status" value="1"/>
</dbReference>
<evidence type="ECO:0000256" key="1">
    <source>
        <dbReference type="ARBA" id="ARBA00004571"/>
    </source>
</evidence>
<keyword evidence="4 14" id="KW-1134">Transmembrane beta strand</keyword>
<evidence type="ECO:0000259" key="17">
    <source>
        <dbReference type="Pfam" id="PF00593"/>
    </source>
</evidence>
<dbReference type="InterPro" id="IPR010105">
    <property type="entry name" value="TonB_sidphr_rcpt"/>
</dbReference>
<accession>C3K9K1</accession>
<dbReference type="GO" id="GO:0038023">
    <property type="term" value="F:signaling receptor activity"/>
    <property type="evidence" value="ECO:0007669"/>
    <property type="project" value="InterPro"/>
</dbReference>
<keyword evidence="6 14" id="KW-0812">Transmembrane</keyword>
<protein>
    <submittedName>
        <fullName evidence="19 20">TonB-dependent receptor</fullName>
    </submittedName>
</protein>
<dbReference type="InterPro" id="IPR036942">
    <property type="entry name" value="Beta-barrel_TonB_sf"/>
</dbReference>
<keyword evidence="11 14" id="KW-0472">Membrane</keyword>